<dbReference type="EMBL" id="KF385877">
    <property type="protein sequence ID" value="AHA52579.1"/>
    <property type="molecule type" value="Genomic_DNA"/>
</dbReference>
<comment type="catalytic activity">
    <reaction evidence="16 17">
        <text>a ubiquinone + NADH + 5 H(+)(in) = a ubiquinol + NAD(+) + 4 H(+)(out)</text>
        <dbReference type="Rhea" id="RHEA:29091"/>
        <dbReference type="Rhea" id="RHEA-COMP:9565"/>
        <dbReference type="Rhea" id="RHEA-COMP:9566"/>
        <dbReference type="ChEBI" id="CHEBI:15378"/>
        <dbReference type="ChEBI" id="CHEBI:16389"/>
        <dbReference type="ChEBI" id="CHEBI:17976"/>
        <dbReference type="ChEBI" id="CHEBI:57540"/>
        <dbReference type="ChEBI" id="CHEBI:57945"/>
        <dbReference type="EC" id="7.1.1.2"/>
    </reaction>
</comment>
<dbReference type="GO" id="GO:0031966">
    <property type="term" value="C:mitochondrial membrane"/>
    <property type="evidence" value="ECO:0007669"/>
    <property type="project" value="UniProtKB-SubCell"/>
</dbReference>
<dbReference type="InterPro" id="IPR003918">
    <property type="entry name" value="NADH_UbQ_OxRdtase"/>
</dbReference>
<evidence type="ECO:0000256" key="16">
    <source>
        <dbReference type="ARBA" id="ARBA00049551"/>
    </source>
</evidence>
<feature type="transmembrane region" description="Helical" evidence="17">
    <location>
        <begin position="392"/>
        <end position="413"/>
    </location>
</feature>
<feature type="transmembrane region" description="Helical" evidence="17">
    <location>
        <begin position="152"/>
        <end position="173"/>
    </location>
</feature>
<evidence type="ECO:0000256" key="9">
    <source>
        <dbReference type="ARBA" id="ARBA00022967"/>
    </source>
</evidence>
<evidence type="ECO:0000256" key="7">
    <source>
        <dbReference type="ARBA" id="ARBA00022660"/>
    </source>
</evidence>
<feature type="domain" description="NADH:quinone oxidoreductase/Mrp antiporter transmembrane" evidence="18">
    <location>
        <begin position="114"/>
        <end position="401"/>
    </location>
</feature>
<keyword evidence="11 17" id="KW-1133">Transmembrane helix</keyword>
<evidence type="ECO:0000256" key="1">
    <source>
        <dbReference type="ARBA" id="ARBA00003257"/>
    </source>
</evidence>
<feature type="transmembrane region" description="Helical" evidence="17">
    <location>
        <begin position="118"/>
        <end position="140"/>
    </location>
</feature>
<evidence type="ECO:0000256" key="15">
    <source>
        <dbReference type="ARBA" id="ARBA00023136"/>
    </source>
</evidence>
<feature type="domain" description="NADH:ubiquinone oxidoreductase chain 4 N-terminal" evidence="19">
    <location>
        <begin position="6"/>
        <end position="111"/>
    </location>
</feature>
<keyword evidence="8 17" id="KW-0812">Transmembrane</keyword>
<dbReference type="GO" id="GO:0015990">
    <property type="term" value="P:electron transport coupled proton transport"/>
    <property type="evidence" value="ECO:0007669"/>
    <property type="project" value="TreeGrafter"/>
</dbReference>
<sequence>MKFNKMMKMIFLLISLNFNSILIKNFFLNILIMNIMFINFLNFLINNNFKNYYWLKINMMWGMDYMKLNLSLLTIWILWMSTISNNNFLQKNNNLMFMNIMIFLSSILIMCFCSMNLMIFYITFETSLIPILMIIMGWGYQIDRIQASMYMLFYTLFGSLPLLTMIMFMYFYFKTFMMSIMWMNNNTIYLNNFIIYLMIILAFMIKMPMYLTHLWLPKAHVEAPISGSMILAGVMLKLGSYGLYRFMFIVPNLFMMYSMNTTILAIIGSLISSLICLNQTDLKIMVAYSSIVHMSILLASMLTMTKMSIMGSLWMMIAHGLCSAGMFFLVNCNYERTMSRNILINKGLINLFPSLSMWWFLIYSSNFSAPPSLNLFSEILLFNSLIQFNNSMMPFIMLTMFFSTCYSIFIFAFSQYGKLNYSFFNFKAINCKEFLLSFLLWMPLNFMFLNLNLF</sequence>
<dbReference type="GO" id="GO:0042773">
    <property type="term" value="P:ATP synthesis coupled electron transport"/>
    <property type="evidence" value="ECO:0007669"/>
    <property type="project" value="InterPro"/>
</dbReference>
<dbReference type="PANTHER" id="PTHR43507">
    <property type="entry name" value="NADH-UBIQUINONE OXIDOREDUCTASE CHAIN 4"/>
    <property type="match status" value="1"/>
</dbReference>
<name>A0A0A6ZKX3_9HYME</name>
<feature type="transmembrane region" description="Helical" evidence="17">
    <location>
        <begin position="342"/>
        <end position="362"/>
    </location>
</feature>
<dbReference type="AlphaFoldDB" id="A0A0A6ZKX3"/>
<keyword evidence="15 17" id="KW-0472">Membrane</keyword>
<dbReference type="EC" id="7.1.1.2" evidence="4 17"/>
<protein>
    <recommendedName>
        <fullName evidence="5 17">NADH-ubiquinone oxidoreductase chain 4</fullName>
        <ecNumber evidence="4 17">7.1.1.2</ecNumber>
    </recommendedName>
</protein>
<dbReference type="InterPro" id="IPR001750">
    <property type="entry name" value="ND/Mrp_TM"/>
</dbReference>
<feature type="transmembrane region" description="Helical" evidence="17">
    <location>
        <begin position="95"/>
        <end position="112"/>
    </location>
</feature>
<dbReference type="PANTHER" id="PTHR43507:SF20">
    <property type="entry name" value="NADH-UBIQUINONE OXIDOREDUCTASE CHAIN 4"/>
    <property type="match status" value="1"/>
</dbReference>
<comment type="subcellular location">
    <subcellularLocation>
        <location evidence="2 17">Mitochondrion membrane</location>
        <topology evidence="2 17">Multi-pass membrane protein</topology>
    </subcellularLocation>
</comment>
<dbReference type="InterPro" id="IPR000260">
    <property type="entry name" value="NADH4_N"/>
</dbReference>
<evidence type="ECO:0000259" key="19">
    <source>
        <dbReference type="Pfam" id="PF01059"/>
    </source>
</evidence>
<gene>
    <name evidence="20" type="primary">ND4</name>
</gene>
<evidence type="ECO:0000259" key="18">
    <source>
        <dbReference type="Pfam" id="PF00361"/>
    </source>
</evidence>
<proteinExistence type="inferred from homology"/>
<keyword evidence="12 17" id="KW-0520">NAD</keyword>
<dbReference type="GO" id="GO:0008137">
    <property type="term" value="F:NADH dehydrogenase (ubiquinone) activity"/>
    <property type="evidence" value="ECO:0007669"/>
    <property type="project" value="UniProtKB-UniRule"/>
</dbReference>
<dbReference type="Pfam" id="PF01059">
    <property type="entry name" value="Oxidored_q5_N"/>
    <property type="match status" value="1"/>
</dbReference>
<feature type="transmembrane region" description="Helical" evidence="17">
    <location>
        <begin position="21"/>
        <end position="45"/>
    </location>
</feature>
<feature type="transmembrane region" description="Helical" evidence="17">
    <location>
        <begin position="254"/>
        <end position="277"/>
    </location>
</feature>
<feature type="transmembrane region" description="Helical" evidence="17">
    <location>
        <begin position="284"/>
        <end position="303"/>
    </location>
</feature>
<geneLocation type="mitochondrion" evidence="20"/>
<feature type="transmembrane region" description="Helical" evidence="17">
    <location>
        <begin position="309"/>
        <end position="330"/>
    </location>
</feature>
<evidence type="ECO:0000256" key="5">
    <source>
        <dbReference type="ARBA" id="ARBA00021006"/>
    </source>
</evidence>
<feature type="transmembrane region" description="Helical" evidence="17">
    <location>
        <begin position="434"/>
        <end position="453"/>
    </location>
</feature>
<evidence type="ECO:0000256" key="14">
    <source>
        <dbReference type="ARBA" id="ARBA00023128"/>
    </source>
</evidence>
<dbReference type="Pfam" id="PF00361">
    <property type="entry name" value="Proton_antipo_M"/>
    <property type="match status" value="1"/>
</dbReference>
<evidence type="ECO:0000256" key="17">
    <source>
        <dbReference type="RuleBase" id="RU003297"/>
    </source>
</evidence>
<dbReference type="GO" id="GO:0048039">
    <property type="term" value="F:ubiquinone binding"/>
    <property type="evidence" value="ECO:0007669"/>
    <property type="project" value="TreeGrafter"/>
</dbReference>
<accession>A0A0A6ZKX3</accession>
<comment type="similarity">
    <text evidence="3 17">Belongs to the complex I subunit 4 family.</text>
</comment>
<keyword evidence="14 17" id="KW-0496">Mitochondrion</keyword>
<dbReference type="PRINTS" id="PR01437">
    <property type="entry name" value="NUOXDRDTASE4"/>
</dbReference>
<evidence type="ECO:0000256" key="3">
    <source>
        <dbReference type="ARBA" id="ARBA00009025"/>
    </source>
</evidence>
<evidence type="ECO:0000256" key="4">
    <source>
        <dbReference type="ARBA" id="ARBA00012944"/>
    </source>
</evidence>
<dbReference type="GO" id="GO:0003954">
    <property type="term" value="F:NADH dehydrogenase activity"/>
    <property type="evidence" value="ECO:0007669"/>
    <property type="project" value="TreeGrafter"/>
</dbReference>
<feature type="transmembrane region" description="Helical" evidence="17">
    <location>
        <begin position="65"/>
        <end position="83"/>
    </location>
</feature>
<evidence type="ECO:0000256" key="11">
    <source>
        <dbReference type="ARBA" id="ARBA00022989"/>
    </source>
</evidence>
<organism evidence="20">
    <name type="scientific">Triraphis sp. QL-2013</name>
    <dbReference type="NCBI Taxonomy" id="1421602"/>
    <lineage>
        <taxon>Eukaryota</taxon>
        <taxon>Metazoa</taxon>
        <taxon>Ecdysozoa</taxon>
        <taxon>Arthropoda</taxon>
        <taxon>Hexapoda</taxon>
        <taxon>Insecta</taxon>
        <taxon>Pterygota</taxon>
        <taxon>Neoptera</taxon>
        <taxon>Endopterygota</taxon>
        <taxon>Hymenoptera</taxon>
        <taxon>Apocrita</taxon>
        <taxon>Ichneumonoidea</taxon>
        <taxon>Braconidae</taxon>
        <taxon>Rogadinae</taxon>
        <taxon>Triraphis</taxon>
    </lineage>
</organism>
<evidence type="ECO:0000256" key="8">
    <source>
        <dbReference type="ARBA" id="ARBA00022692"/>
    </source>
</evidence>
<evidence type="ECO:0000256" key="10">
    <source>
        <dbReference type="ARBA" id="ARBA00022982"/>
    </source>
</evidence>
<keyword evidence="9" id="KW-1278">Translocase</keyword>
<keyword evidence="6 17" id="KW-0813">Transport</keyword>
<feature type="transmembrane region" description="Helical" evidence="17">
    <location>
        <begin position="193"/>
        <end position="216"/>
    </location>
</feature>
<keyword evidence="7 17" id="KW-0679">Respiratory chain</keyword>
<comment type="function">
    <text evidence="1">Core subunit of the mitochondrial membrane respiratory chain NADH dehydrogenase (Complex I) that is believed to belong to the minimal assembly required for catalysis. Complex I functions in the transfer of electrons from NADH to the respiratory chain. The immediate electron acceptor for the enzyme is believed to be ubiquinone.</text>
</comment>
<keyword evidence="10 17" id="KW-0249">Electron transport</keyword>
<reference evidence="20" key="1">
    <citation type="submission" date="2013-07" db="EMBL/GenBank/DDBJ databases">
        <title>The comparative mitochondrial genomes from Braconidae subfamilies and the phylogeny of the Hymenoptera.</title>
        <authorList>
            <person name="Li Q."/>
            <person name="Wei S.J."/>
            <person name="Chen X.X."/>
        </authorList>
    </citation>
    <scope>NUCLEOTIDE SEQUENCE</scope>
</reference>
<evidence type="ECO:0000256" key="6">
    <source>
        <dbReference type="ARBA" id="ARBA00022448"/>
    </source>
</evidence>
<evidence type="ECO:0000313" key="20">
    <source>
        <dbReference type="EMBL" id="AHA52579.1"/>
    </source>
</evidence>
<keyword evidence="13 17" id="KW-0830">Ubiquinone</keyword>
<evidence type="ECO:0000256" key="2">
    <source>
        <dbReference type="ARBA" id="ARBA00004225"/>
    </source>
</evidence>
<comment type="function">
    <text evidence="17">Core subunit of the mitochondrial membrane respiratory chain NADH dehydrogenase (Complex I) which catalyzes electron transfer from NADH through the respiratory chain, using ubiquinone as an electron acceptor. Essential for the catalytic activity and assembly of complex I.</text>
</comment>
<feature type="transmembrane region" description="Helical" evidence="17">
    <location>
        <begin position="228"/>
        <end position="248"/>
    </location>
</feature>
<evidence type="ECO:0000256" key="12">
    <source>
        <dbReference type="ARBA" id="ARBA00023027"/>
    </source>
</evidence>
<evidence type="ECO:0000256" key="13">
    <source>
        <dbReference type="ARBA" id="ARBA00023075"/>
    </source>
</evidence>